<reference evidence="1" key="1">
    <citation type="submission" date="2021-05" db="EMBL/GenBank/DDBJ databases">
        <authorList>
            <person name="Alioto T."/>
            <person name="Alioto T."/>
            <person name="Gomez Garrido J."/>
        </authorList>
    </citation>
    <scope>NUCLEOTIDE SEQUENCE</scope>
</reference>
<dbReference type="AlphaFoldDB" id="A0A8D8C7L0"/>
<organism evidence="1">
    <name type="scientific">Culex pipiens</name>
    <name type="common">House mosquito</name>
    <dbReference type="NCBI Taxonomy" id="7175"/>
    <lineage>
        <taxon>Eukaryota</taxon>
        <taxon>Metazoa</taxon>
        <taxon>Ecdysozoa</taxon>
        <taxon>Arthropoda</taxon>
        <taxon>Hexapoda</taxon>
        <taxon>Insecta</taxon>
        <taxon>Pterygota</taxon>
        <taxon>Neoptera</taxon>
        <taxon>Endopterygota</taxon>
        <taxon>Diptera</taxon>
        <taxon>Nematocera</taxon>
        <taxon>Culicoidea</taxon>
        <taxon>Culicidae</taxon>
        <taxon>Culicinae</taxon>
        <taxon>Culicini</taxon>
        <taxon>Culex</taxon>
        <taxon>Culex</taxon>
    </lineage>
</organism>
<accession>A0A8D8C7L0</accession>
<proteinExistence type="predicted"/>
<protein>
    <submittedName>
        <fullName evidence="1">(northern house mosquito) hypothetical protein</fullName>
    </submittedName>
</protein>
<dbReference type="EMBL" id="HBUE01111503">
    <property type="protein sequence ID" value="CAG6489053.1"/>
    <property type="molecule type" value="Transcribed_RNA"/>
</dbReference>
<evidence type="ECO:0000313" key="1">
    <source>
        <dbReference type="EMBL" id="CAG6489053.1"/>
    </source>
</evidence>
<sequence length="100" mass="11297">MRSTSLVGLPWNETILLSIKLLWHSFVRSAKSILKSCIWCNSSINPASLIKMMYFPHSASFVCSWDCFNSATSLELRTIKHLNSFGFKNIDKISPLSTPT</sequence>
<name>A0A8D8C7L0_CULPI</name>